<dbReference type="RefSeq" id="WP_085495987.1">
    <property type="nucleotide sequence ID" value="NZ_FXAZ01000004.1"/>
</dbReference>
<dbReference type="EMBL" id="FXAZ01000004">
    <property type="protein sequence ID" value="SMG52218.1"/>
    <property type="molecule type" value="Genomic_DNA"/>
</dbReference>
<dbReference type="CDD" id="cd00719">
    <property type="entry name" value="GIY-YIG_SF"/>
    <property type="match status" value="1"/>
</dbReference>
<protein>
    <recommendedName>
        <fullName evidence="3">GIY-YIG catalytic domain-containing protein</fullName>
    </recommendedName>
</protein>
<evidence type="ECO:0000313" key="2">
    <source>
        <dbReference type="Proteomes" id="UP000193834"/>
    </source>
</evidence>
<proteinExistence type="predicted"/>
<evidence type="ECO:0008006" key="3">
    <source>
        <dbReference type="Google" id="ProtNLM"/>
    </source>
</evidence>
<name>A0A1X7LEE5_9BACL</name>
<gene>
    <name evidence="1" type="ORF">SAMN06295960_3372</name>
</gene>
<keyword evidence="2" id="KW-1185">Reference proteome</keyword>
<sequence>MKLRNKEGGFKLTFDNYIKISNKDITPSYEELESKLKTALTNLDLNIKFFKSLSWGKFNDELCKLVDSSNFDEITDLNLVCGVKGFYIMVLDDYCQIYIGIAKNIRRRIREHWSTQIPLNKLVVKHLQDNRLSIDSFRELDTTRIFVRPCPECDFDNYPLISGNLEDQLIRQFPSDYCMNKSYGGWSLKEILEAKERRKKALESISSDYE</sequence>
<accession>A0A1X7LEE5</accession>
<organism evidence="1 2">
    <name type="scientific">Paenibacillus aquistagni</name>
    <dbReference type="NCBI Taxonomy" id="1852522"/>
    <lineage>
        <taxon>Bacteria</taxon>
        <taxon>Bacillati</taxon>
        <taxon>Bacillota</taxon>
        <taxon>Bacilli</taxon>
        <taxon>Bacillales</taxon>
        <taxon>Paenibacillaceae</taxon>
        <taxon>Paenibacillus</taxon>
    </lineage>
</organism>
<dbReference type="SUPFAM" id="SSF82771">
    <property type="entry name" value="GIY-YIG endonuclease"/>
    <property type="match status" value="1"/>
</dbReference>
<dbReference type="AlphaFoldDB" id="A0A1X7LEE5"/>
<dbReference type="Proteomes" id="UP000193834">
    <property type="component" value="Unassembled WGS sequence"/>
</dbReference>
<evidence type="ECO:0000313" key="1">
    <source>
        <dbReference type="EMBL" id="SMG52218.1"/>
    </source>
</evidence>
<reference evidence="1 2" key="1">
    <citation type="submission" date="2017-04" db="EMBL/GenBank/DDBJ databases">
        <authorList>
            <person name="Afonso C.L."/>
            <person name="Miller P.J."/>
            <person name="Scott M.A."/>
            <person name="Spackman E."/>
            <person name="Goraichik I."/>
            <person name="Dimitrov K.M."/>
            <person name="Suarez D.L."/>
            <person name="Swayne D.E."/>
        </authorList>
    </citation>
    <scope>NUCLEOTIDE SEQUENCE [LARGE SCALE GENOMIC DNA]</scope>
    <source>
        <strain evidence="1 2">11</strain>
    </source>
</reference>
<dbReference type="OrthoDB" id="5041894at2"/>
<dbReference type="InterPro" id="IPR035901">
    <property type="entry name" value="GIY-YIG_endonuc_sf"/>
</dbReference>